<dbReference type="Proteomes" id="UP001054837">
    <property type="component" value="Unassembled WGS sequence"/>
</dbReference>
<dbReference type="AlphaFoldDB" id="A0AAV4NHT4"/>
<evidence type="ECO:0000313" key="1">
    <source>
        <dbReference type="EMBL" id="GIX82872.1"/>
    </source>
</evidence>
<protein>
    <submittedName>
        <fullName evidence="1">Uncharacterized protein</fullName>
    </submittedName>
</protein>
<evidence type="ECO:0000313" key="2">
    <source>
        <dbReference type="Proteomes" id="UP001054837"/>
    </source>
</evidence>
<gene>
    <name evidence="1" type="ORF">CDAR_450451</name>
</gene>
<accession>A0AAV4NHT4</accession>
<sequence>MANVLRCFPKVSPLLHSYKLFALEKSTCKIKLWTTDLSVATKSPRASENEAKWDFRHLAYCITVISSNELEQILHS</sequence>
<name>A0AAV4NHT4_9ARAC</name>
<proteinExistence type="predicted"/>
<organism evidence="1 2">
    <name type="scientific">Caerostris darwini</name>
    <dbReference type="NCBI Taxonomy" id="1538125"/>
    <lineage>
        <taxon>Eukaryota</taxon>
        <taxon>Metazoa</taxon>
        <taxon>Ecdysozoa</taxon>
        <taxon>Arthropoda</taxon>
        <taxon>Chelicerata</taxon>
        <taxon>Arachnida</taxon>
        <taxon>Araneae</taxon>
        <taxon>Araneomorphae</taxon>
        <taxon>Entelegynae</taxon>
        <taxon>Araneoidea</taxon>
        <taxon>Araneidae</taxon>
        <taxon>Caerostris</taxon>
    </lineage>
</organism>
<keyword evidence="2" id="KW-1185">Reference proteome</keyword>
<dbReference type="EMBL" id="BPLQ01001551">
    <property type="protein sequence ID" value="GIX82872.1"/>
    <property type="molecule type" value="Genomic_DNA"/>
</dbReference>
<comment type="caution">
    <text evidence="1">The sequence shown here is derived from an EMBL/GenBank/DDBJ whole genome shotgun (WGS) entry which is preliminary data.</text>
</comment>
<reference evidence="1 2" key="1">
    <citation type="submission" date="2021-06" db="EMBL/GenBank/DDBJ databases">
        <title>Caerostris darwini draft genome.</title>
        <authorList>
            <person name="Kono N."/>
            <person name="Arakawa K."/>
        </authorList>
    </citation>
    <scope>NUCLEOTIDE SEQUENCE [LARGE SCALE GENOMIC DNA]</scope>
</reference>